<feature type="transmembrane region" description="Helical" evidence="1">
    <location>
        <begin position="100"/>
        <end position="121"/>
    </location>
</feature>
<protein>
    <submittedName>
        <fullName evidence="3">DUF5658 family protein</fullName>
    </submittedName>
</protein>
<organism evidence="3 4">
    <name type="scientific">Halopenitus salinus</name>
    <dbReference type="NCBI Taxonomy" id="1198295"/>
    <lineage>
        <taxon>Archaea</taxon>
        <taxon>Methanobacteriati</taxon>
        <taxon>Methanobacteriota</taxon>
        <taxon>Stenosarchaea group</taxon>
        <taxon>Halobacteria</taxon>
        <taxon>Halobacteriales</taxon>
        <taxon>Haloferacaceae</taxon>
        <taxon>Halopenitus</taxon>
    </lineage>
</organism>
<dbReference type="Proteomes" id="UP001596296">
    <property type="component" value="Unassembled WGS sequence"/>
</dbReference>
<keyword evidence="1" id="KW-1133">Transmembrane helix</keyword>
<dbReference type="InterPro" id="IPR043717">
    <property type="entry name" value="DUF5658"/>
</dbReference>
<evidence type="ECO:0000259" key="2">
    <source>
        <dbReference type="Pfam" id="PF18902"/>
    </source>
</evidence>
<evidence type="ECO:0000313" key="4">
    <source>
        <dbReference type="Proteomes" id="UP001596296"/>
    </source>
</evidence>
<dbReference type="RefSeq" id="WP_379745507.1">
    <property type="nucleotide sequence ID" value="NZ_JBHSVN010000001.1"/>
</dbReference>
<feature type="transmembrane region" description="Helical" evidence="1">
    <location>
        <begin position="14"/>
        <end position="38"/>
    </location>
</feature>
<dbReference type="Pfam" id="PF18902">
    <property type="entry name" value="DUF5658"/>
    <property type="match status" value="1"/>
</dbReference>
<dbReference type="AlphaFoldDB" id="A0ABD5V319"/>
<keyword evidence="1" id="KW-0472">Membrane</keyword>
<name>A0ABD5V319_9EURY</name>
<gene>
    <name evidence="3" type="ORF">ACFQE9_13230</name>
</gene>
<proteinExistence type="predicted"/>
<sequence>MGPSRPISPWIREFWGWTGATLFVLITLDLLTTIYAVAVVGIEHESNPVMAWLLSRSLVVLVGVHLLAVVLLAVLFYGLAELVRETPEPYRRGLKRAIEAFLGILLAIGLFVFANNLAVIVHGRSLL</sequence>
<accession>A0ABD5V319</accession>
<evidence type="ECO:0000256" key="1">
    <source>
        <dbReference type="SAM" id="Phobius"/>
    </source>
</evidence>
<feature type="transmembrane region" description="Helical" evidence="1">
    <location>
        <begin position="58"/>
        <end position="79"/>
    </location>
</feature>
<dbReference type="EMBL" id="JBHSXL010000009">
    <property type="protein sequence ID" value="MFC6893561.1"/>
    <property type="molecule type" value="Genomic_DNA"/>
</dbReference>
<comment type="caution">
    <text evidence="3">The sequence shown here is derived from an EMBL/GenBank/DDBJ whole genome shotgun (WGS) entry which is preliminary data.</text>
</comment>
<keyword evidence="4" id="KW-1185">Reference proteome</keyword>
<reference evidence="3 4" key="1">
    <citation type="journal article" date="2019" name="Int. J. Syst. Evol. Microbiol.">
        <title>The Global Catalogue of Microorganisms (GCM) 10K type strain sequencing project: providing services to taxonomists for standard genome sequencing and annotation.</title>
        <authorList>
            <consortium name="The Broad Institute Genomics Platform"/>
            <consortium name="The Broad Institute Genome Sequencing Center for Infectious Disease"/>
            <person name="Wu L."/>
            <person name="Ma J."/>
        </authorList>
    </citation>
    <scope>NUCLEOTIDE SEQUENCE [LARGE SCALE GENOMIC DNA]</scope>
    <source>
        <strain evidence="3 4">SKJ47</strain>
    </source>
</reference>
<feature type="domain" description="DUF5658" evidence="2">
    <location>
        <begin position="21"/>
        <end position="121"/>
    </location>
</feature>
<keyword evidence="1" id="KW-0812">Transmembrane</keyword>
<evidence type="ECO:0000313" key="3">
    <source>
        <dbReference type="EMBL" id="MFC6893561.1"/>
    </source>
</evidence>